<protein>
    <recommendedName>
        <fullName evidence="11">Biopolymer transporter ExbD</fullName>
    </recommendedName>
</protein>
<dbReference type="EMBL" id="DSEC01000331">
    <property type="protein sequence ID" value="HER43735.1"/>
    <property type="molecule type" value="Genomic_DNA"/>
</dbReference>
<evidence type="ECO:0008006" key="11">
    <source>
        <dbReference type="Google" id="ProtNLM"/>
    </source>
</evidence>
<dbReference type="GO" id="GO:0022857">
    <property type="term" value="F:transmembrane transporter activity"/>
    <property type="evidence" value="ECO:0007669"/>
    <property type="project" value="InterPro"/>
</dbReference>
<evidence type="ECO:0000313" key="10">
    <source>
        <dbReference type="EMBL" id="HER43735.1"/>
    </source>
</evidence>
<comment type="subcellular location">
    <subcellularLocation>
        <location evidence="1">Cell membrane</location>
        <topology evidence="1">Single-pass membrane protein</topology>
    </subcellularLocation>
    <subcellularLocation>
        <location evidence="7">Cell membrane</location>
        <topology evidence="7">Single-pass type II membrane protein</topology>
    </subcellularLocation>
</comment>
<dbReference type="GO" id="GO:0005886">
    <property type="term" value="C:plasma membrane"/>
    <property type="evidence" value="ECO:0007669"/>
    <property type="project" value="UniProtKB-SubCell"/>
</dbReference>
<dbReference type="Pfam" id="PF02472">
    <property type="entry name" value="ExbD"/>
    <property type="match status" value="1"/>
</dbReference>
<accession>A0A7V2AUX2</accession>
<comment type="caution">
    <text evidence="10">The sequence shown here is derived from an EMBL/GenBank/DDBJ whole genome shotgun (WGS) entry which is preliminary data.</text>
</comment>
<evidence type="ECO:0000256" key="6">
    <source>
        <dbReference type="ARBA" id="ARBA00023136"/>
    </source>
</evidence>
<evidence type="ECO:0000256" key="7">
    <source>
        <dbReference type="RuleBase" id="RU003879"/>
    </source>
</evidence>
<keyword evidence="5 9" id="KW-1133">Transmembrane helix</keyword>
<organism evidence="10">
    <name type="scientific">Eiseniibacteriota bacterium</name>
    <dbReference type="NCBI Taxonomy" id="2212470"/>
    <lineage>
        <taxon>Bacteria</taxon>
        <taxon>Candidatus Eiseniibacteriota</taxon>
    </lineage>
</organism>
<evidence type="ECO:0000256" key="5">
    <source>
        <dbReference type="ARBA" id="ARBA00022989"/>
    </source>
</evidence>
<dbReference type="PANTHER" id="PTHR30558">
    <property type="entry name" value="EXBD MEMBRANE COMPONENT OF PMF-DRIVEN MACROMOLECULE IMPORT SYSTEM"/>
    <property type="match status" value="1"/>
</dbReference>
<evidence type="ECO:0000256" key="2">
    <source>
        <dbReference type="ARBA" id="ARBA00005811"/>
    </source>
</evidence>
<feature type="region of interest" description="Disordered" evidence="8">
    <location>
        <begin position="1"/>
        <end position="56"/>
    </location>
</feature>
<keyword evidence="4 7" id="KW-0812">Transmembrane</keyword>
<keyword evidence="7" id="KW-0653">Protein transport</keyword>
<dbReference type="AlphaFoldDB" id="A0A7V2AUX2"/>
<reference evidence="10" key="1">
    <citation type="journal article" date="2020" name="mSystems">
        <title>Genome- and Community-Level Interaction Insights into Carbon Utilization and Element Cycling Functions of Hydrothermarchaeota in Hydrothermal Sediment.</title>
        <authorList>
            <person name="Zhou Z."/>
            <person name="Liu Y."/>
            <person name="Xu W."/>
            <person name="Pan J."/>
            <person name="Luo Z.H."/>
            <person name="Li M."/>
        </authorList>
    </citation>
    <scope>NUCLEOTIDE SEQUENCE [LARGE SCALE GENOMIC DNA]</scope>
    <source>
        <strain evidence="10">SpSt-1233</strain>
    </source>
</reference>
<keyword evidence="6 9" id="KW-0472">Membrane</keyword>
<dbReference type="Gene3D" id="3.30.420.270">
    <property type="match status" value="1"/>
</dbReference>
<evidence type="ECO:0000256" key="4">
    <source>
        <dbReference type="ARBA" id="ARBA00022692"/>
    </source>
</evidence>
<dbReference type="Proteomes" id="UP000886069">
    <property type="component" value="Unassembled WGS sequence"/>
</dbReference>
<dbReference type="InterPro" id="IPR003400">
    <property type="entry name" value="ExbD"/>
</dbReference>
<gene>
    <name evidence="10" type="ORF">ENO08_04680</name>
</gene>
<proteinExistence type="inferred from homology"/>
<keyword evidence="7" id="KW-0813">Transport</keyword>
<name>A0A7V2AUX2_UNCEI</name>
<dbReference type="GO" id="GO:0015031">
    <property type="term" value="P:protein transport"/>
    <property type="evidence" value="ECO:0007669"/>
    <property type="project" value="UniProtKB-KW"/>
</dbReference>
<dbReference type="PANTHER" id="PTHR30558:SF7">
    <property type="entry name" value="TOL-PAL SYSTEM PROTEIN TOLR"/>
    <property type="match status" value="1"/>
</dbReference>
<keyword evidence="3" id="KW-1003">Cell membrane</keyword>
<evidence type="ECO:0000256" key="1">
    <source>
        <dbReference type="ARBA" id="ARBA00004162"/>
    </source>
</evidence>
<evidence type="ECO:0000256" key="9">
    <source>
        <dbReference type="SAM" id="Phobius"/>
    </source>
</evidence>
<evidence type="ECO:0000256" key="8">
    <source>
        <dbReference type="SAM" id="MobiDB-lite"/>
    </source>
</evidence>
<feature type="transmembrane region" description="Helical" evidence="9">
    <location>
        <begin position="62"/>
        <end position="81"/>
    </location>
</feature>
<sequence>MAHRGRRPGGTPKIRSKPQTTEPPRRPSRSSRPSWRNEVRKMPRKRSHTGNEGLHDINMTPLIDVSLVLVVMLLLLTPLALESSIAIRKAAASAKQSEKREKEERVELKIISDDEVMINRTVVSRGELAAALRPLLEDKVQRRVVIDCEDNVSHGVFVDVLDQAK</sequence>
<evidence type="ECO:0000256" key="3">
    <source>
        <dbReference type="ARBA" id="ARBA00022475"/>
    </source>
</evidence>
<feature type="non-terminal residue" evidence="10">
    <location>
        <position position="165"/>
    </location>
</feature>
<comment type="similarity">
    <text evidence="2 7">Belongs to the ExbD/TolR family.</text>
</comment>